<keyword evidence="5 11" id="KW-0812">Transmembrane</keyword>
<dbReference type="InterPro" id="IPR006593">
    <property type="entry name" value="Cyt_b561/ferric_Rdtase_TM"/>
</dbReference>
<organism evidence="15 16">
    <name type="scientific">Oryzias melastigma</name>
    <name type="common">Marine medaka</name>
    <dbReference type="NCBI Taxonomy" id="30732"/>
    <lineage>
        <taxon>Eukaryota</taxon>
        <taxon>Metazoa</taxon>
        <taxon>Chordata</taxon>
        <taxon>Craniata</taxon>
        <taxon>Vertebrata</taxon>
        <taxon>Euteleostomi</taxon>
        <taxon>Actinopterygii</taxon>
        <taxon>Neopterygii</taxon>
        <taxon>Teleostei</taxon>
        <taxon>Neoteleostei</taxon>
        <taxon>Acanthomorphata</taxon>
        <taxon>Ovalentaria</taxon>
        <taxon>Atherinomorphae</taxon>
        <taxon>Beloniformes</taxon>
        <taxon>Adrianichthyidae</taxon>
        <taxon>Oryziinae</taxon>
        <taxon>Oryzias</taxon>
    </lineage>
</organism>
<dbReference type="PANTHER" id="PTHR45828">
    <property type="entry name" value="CYTOCHROME B561/FERRIC REDUCTASE TRANSMEMBRANE"/>
    <property type="match status" value="1"/>
</dbReference>
<dbReference type="PROSITE" id="PS50836">
    <property type="entry name" value="DOMON"/>
    <property type="match status" value="1"/>
</dbReference>
<dbReference type="Pfam" id="PF03188">
    <property type="entry name" value="Cytochrom_B561"/>
    <property type="match status" value="1"/>
</dbReference>
<dbReference type="InterPro" id="IPR005018">
    <property type="entry name" value="DOMON_domain"/>
</dbReference>
<dbReference type="PROSITE" id="PS50939">
    <property type="entry name" value="CYTOCHROME_B561"/>
    <property type="match status" value="1"/>
</dbReference>
<keyword evidence="10" id="KW-0325">Glycoprotein</keyword>
<sequence>MLLLLGNDVTVFGIIPDQMYDEVYDALVGIFVLGSLDVRMRLLVLLAMVPAVWSYPSGAVTSSCSDLTPQHRGSSQTGASPYTVTASTRSYAAGQSVSVLLQASSGKSFTGFLLEAREVGGQTPVGSFSVSSSDAQLLTCSSQPKSAVSHTSASTKTQIRVTWQPSASQVKDIEFHATFVQSYSVFWVDLKSLSLSRSSNGSTTSPLDNISSSGCGSSKICLSQPSGCDPAVSSSCFFMSATALSPGTVSYEMSGPSSGYIAFGFSDDQQMGNDDIYICSVGANSLVSVQHAFSTGKTTPTSLPLGNVSGVEASINNNVIKCVFVSSNLISTQRTSVSNQTYYLLYAYGPSSSSGQIQRHSGTFVSSNKMDISNPQTSQSSGLPKILQAHGTLMLTSWMTTATVGMMFARYMKSTAKGQKLLGKDVWFVVHVAVMSITVIATCIAFILPFAHARDWSGGAHPVLGCLVMILSLLQLLGALLRCGPQHPRRFLFNWFHASNAVAVKALAVAAIFTGLNLVDSTHGWLMSVMGAFLGWDVLFYFLFEVKIRWKMNSAGEVSGSRTQSVVLRIVYVMGNLACLIALLVGIGTS</sequence>
<keyword evidence="8" id="KW-0408">Iron</keyword>
<feature type="domain" description="DOMON" evidence="12">
    <location>
        <begin position="233"/>
        <end position="349"/>
    </location>
</feature>
<feature type="transmembrane region" description="Helical" evidence="11">
    <location>
        <begin position="525"/>
        <end position="546"/>
    </location>
</feature>
<dbReference type="Pfam" id="PF02014">
    <property type="entry name" value="Reeler"/>
    <property type="match status" value="1"/>
</dbReference>
<evidence type="ECO:0000256" key="4">
    <source>
        <dbReference type="ARBA" id="ARBA00022448"/>
    </source>
</evidence>
<evidence type="ECO:0000256" key="8">
    <source>
        <dbReference type="ARBA" id="ARBA00023004"/>
    </source>
</evidence>
<dbReference type="Gene3D" id="1.20.120.1770">
    <property type="match status" value="1"/>
</dbReference>
<dbReference type="InterPro" id="IPR042307">
    <property type="entry name" value="Reeler_sf"/>
</dbReference>
<reference evidence="15" key="1">
    <citation type="journal article" name="BMC Genomics">
        <title>Long-read sequencing and de novo genome assembly of marine medaka (Oryzias melastigma).</title>
        <authorList>
            <person name="Liang P."/>
            <person name="Saqib H.S.A."/>
            <person name="Ni X."/>
            <person name="Shen Y."/>
        </authorList>
    </citation>
    <scope>NUCLEOTIDE SEQUENCE</scope>
    <source>
        <strain evidence="15">Bigg-433</strain>
    </source>
</reference>
<dbReference type="Gene3D" id="2.60.40.4060">
    <property type="entry name" value="Reeler domain"/>
    <property type="match status" value="1"/>
</dbReference>
<dbReference type="Proteomes" id="UP000646548">
    <property type="component" value="Unassembled WGS sequence"/>
</dbReference>
<keyword evidence="9 11" id="KW-0472">Membrane</keyword>
<dbReference type="GO" id="GO:0016020">
    <property type="term" value="C:membrane"/>
    <property type="evidence" value="ECO:0007669"/>
    <property type="project" value="UniProtKB-SubCell"/>
</dbReference>
<dbReference type="EMBL" id="WKFB01000099">
    <property type="protein sequence ID" value="KAF6735939.1"/>
    <property type="molecule type" value="Genomic_DNA"/>
</dbReference>
<evidence type="ECO:0000256" key="1">
    <source>
        <dbReference type="ARBA" id="ARBA00001970"/>
    </source>
</evidence>
<dbReference type="SMART" id="SM00665">
    <property type="entry name" value="B561"/>
    <property type="match status" value="1"/>
</dbReference>
<feature type="transmembrane region" description="Helical" evidence="11">
    <location>
        <begin position="566"/>
        <end position="587"/>
    </location>
</feature>
<dbReference type="SMART" id="SM00664">
    <property type="entry name" value="DoH"/>
    <property type="match status" value="1"/>
</dbReference>
<evidence type="ECO:0000259" key="14">
    <source>
        <dbReference type="PROSITE" id="PS51019"/>
    </source>
</evidence>
<evidence type="ECO:0000259" key="13">
    <source>
        <dbReference type="PROSITE" id="PS50939"/>
    </source>
</evidence>
<comment type="cofactor">
    <cofactor evidence="1">
        <name>heme b</name>
        <dbReference type="ChEBI" id="CHEBI:60344"/>
    </cofactor>
</comment>
<dbReference type="CDD" id="cd09628">
    <property type="entry name" value="DOMON_SDR_2_like"/>
    <property type="match status" value="1"/>
</dbReference>
<feature type="transmembrane region" description="Helical" evidence="11">
    <location>
        <begin position="386"/>
        <end position="405"/>
    </location>
</feature>
<evidence type="ECO:0000259" key="12">
    <source>
        <dbReference type="PROSITE" id="PS50836"/>
    </source>
</evidence>
<name>A0A834KZ28_ORYME</name>
<evidence type="ECO:0000313" key="16">
    <source>
        <dbReference type="Proteomes" id="UP000646548"/>
    </source>
</evidence>
<comment type="caution">
    <text evidence="15">The sequence shown here is derived from an EMBL/GenBank/DDBJ whole genome shotgun (WGS) entry which is preliminary data.</text>
</comment>
<evidence type="ECO:0000256" key="2">
    <source>
        <dbReference type="ARBA" id="ARBA00004141"/>
    </source>
</evidence>
<dbReference type="AlphaFoldDB" id="A0A834KZ28"/>
<evidence type="ECO:0000256" key="11">
    <source>
        <dbReference type="SAM" id="Phobius"/>
    </source>
</evidence>
<feature type="transmembrane region" description="Helical" evidence="11">
    <location>
        <begin position="460"/>
        <end position="481"/>
    </location>
</feature>
<evidence type="ECO:0000256" key="10">
    <source>
        <dbReference type="ARBA" id="ARBA00023180"/>
    </source>
</evidence>
<proteinExistence type="inferred from homology"/>
<evidence type="ECO:0000256" key="7">
    <source>
        <dbReference type="ARBA" id="ARBA00022989"/>
    </source>
</evidence>
<keyword evidence="7 11" id="KW-1133">Transmembrane helix</keyword>
<feature type="domain" description="Reelin" evidence="14">
    <location>
        <begin position="45"/>
        <end position="210"/>
    </location>
</feature>
<evidence type="ECO:0000256" key="3">
    <source>
        <dbReference type="ARBA" id="ARBA00009195"/>
    </source>
</evidence>
<comment type="similarity">
    <text evidence="3">Belongs to the FRRS1 family.</text>
</comment>
<accession>A0A834KZ28</accession>
<dbReference type="InterPro" id="IPR002861">
    <property type="entry name" value="Reeler_dom"/>
</dbReference>
<dbReference type="FunFam" id="2.60.40.4060:FF:000003">
    <property type="entry name" value="Ferric chelate reductase 1"/>
    <property type="match status" value="1"/>
</dbReference>
<dbReference type="InterPro" id="IPR051237">
    <property type="entry name" value="Ferric-chelate_Red/DefProt"/>
</dbReference>
<protein>
    <submittedName>
        <fullName evidence="15">Putative ferric-chelate reductase 1</fullName>
    </submittedName>
</protein>
<evidence type="ECO:0000256" key="9">
    <source>
        <dbReference type="ARBA" id="ARBA00023136"/>
    </source>
</evidence>
<comment type="subcellular location">
    <subcellularLocation>
        <location evidence="2">Membrane</location>
        <topology evidence="2">Multi-pass membrane protein</topology>
    </subcellularLocation>
</comment>
<dbReference type="CDD" id="cd08544">
    <property type="entry name" value="Reeler"/>
    <property type="match status" value="1"/>
</dbReference>
<dbReference type="PROSITE" id="PS51019">
    <property type="entry name" value="REELIN"/>
    <property type="match status" value="1"/>
</dbReference>
<keyword evidence="6" id="KW-0249">Electron transport</keyword>
<evidence type="ECO:0000256" key="5">
    <source>
        <dbReference type="ARBA" id="ARBA00022692"/>
    </source>
</evidence>
<evidence type="ECO:0000313" key="15">
    <source>
        <dbReference type="EMBL" id="KAF6735939.1"/>
    </source>
</evidence>
<evidence type="ECO:0000256" key="6">
    <source>
        <dbReference type="ARBA" id="ARBA00022982"/>
    </source>
</evidence>
<feature type="domain" description="Cytochrome b561" evidence="13">
    <location>
        <begin position="354"/>
        <end position="553"/>
    </location>
</feature>
<feature type="transmembrane region" description="Helical" evidence="11">
    <location>
        <begin position="502"/>
        <end position="519"/>
    </location>
</feature>
<feature type="transmembrane region" description="Helical" evidence="11">
    <location>
        <begin position="426"/>
        <end position="448"/>
    </location>
</feature>
<dbReference type="PANTHER" id="PTHR45828:SF44">
    <property type="entry name" value="FERRIC-CHELATE REDUCTASE 1-RELATED"/>
    <property type="match status" value="1"/>
</dbReference>
<dbReference type="Pfam" id="PF03351">
    <property type="entry name" value="DOMON"/>
    <property type="match status" value="1"/>
</dbReference>
<keyword evidence="4" id="KW-0813">Transport</keyword>
<dbReference type="CDD" id="cd08760">
    <property type="entry name" value="Cyt_b561_FRRS1_like"/>
    <property type="match status" value="1"/>
</dbReference>
<gene>
    <name evidence="15" type="ORF">FQA47_006222</name>
</gene>